<evidence type="ECO:0000313" key="16">
    <source>
        <dbReference type="Proteomes" id="UP000218775"/>
    </source>
</evidence>
<dbReference type="PANTHER" id="PTHR30194">
    <property type="entry name" value="CROSSOVER JUNCTION ENDODEOXYRIBONUCLEASE RUVC"/>
    <property type="match status" value="1"/>
</dbReference>
<dbReference type="InterPro" id="IPR002176">
    <property type="entry name" value="X-over_junc_endoDNase_RuvC"/>
</dbReference>
<keyword evidence="6 13" id="KW-0227">DNA damage</keyword>
<dbReference type="FunFam" id="3.30.420.10:FF:000002">
    <property type="entry name" value="Crossover junction endodeoxyribonuclease RuvC"/>
    <property type="match status" value="1"/>
</dbReference>
<comment type="similarity">
    <text evidence="1 13">Belongs to the RuvC family.</text>
</comment>
<comment type="subcellular location">
    <subcellularLocation>
        <location evidence="13">Cytoplasm</location>
    </subcellularLocation>
</comment>
<keyword evidence="5 13" id="KW-0255">Endonuclease</keyword>
<evidence type="ECO:0000256" key="14">
    <source>
        <dbReference type="NCBIfam" id="TIGR00228"/>
    </source>
</evidence>
<dbReference type="SUPFAM" id="SSF53098">
    <property type="entry name" value="Ribonuclease H-like"/>
    <property type="match status" value="1"/>
</dbReference>
<evidence type="ECO:0000256" key="4">
    <source>
        <dbReference type="ARBA" id="ARBA00022723"/>
    </source>
</evidence>
<dbReference type="NCBIfam" id="TIGR00228">
    <property type="entry name" value="ruvC"/>
    <property type="match status" value="1"/>
</dbReference>
<comment type="function">
    <text evidence="13">The RuvA-RuvB-RuvC complex processes Holliday junction (HJ) DNA during genetic recombination and DNA repair. Endonuclease that resolves HJ intermediates. Cleaves cruciform DNA by making single-stranded nicks across the HJ at symmetrical positions within the homologous arms, yielding a 5'-phosphate and a 3'-hydroxyl group; requires a central core of homology in the junction. The consensus cleavage sequence is 5'-(A/T)TT(C/G)-3'. Cleavage occurs on the 3'-side of the TT dinucleotide at the point of strand exchange. HJ branch migration catalyzed by RuvA-RuvB allows RuvC to scan DNA until it finds its consensus sequence, where it cleaves and resolves the cruciform DNA.</text>
</comment>
<feature type="binding site" evidence="13">
    <location>
        <position position="146"/>
    </location>
    <ligand>
        <name>Mg(2+)</name>
        <dbReference type="ChEBI" id="CHEBI:18420"/>
        <label>1</label>
    </ligand>
</feature>
<evidence type="ECO:0000256" key="2">
    <source>
        <dbReference type="ARBA" id="ARBA00022490"/>
    </source>
</evidence>
<keyword evidence="3 13" id="KW-0540">Nuclease</keyword>
<dbReference type="Proteomes" id="UP000218775">
    <property type="component" value="Unassembled WGS sequence"/>
</dbReference>
<name>A0A2A4X5Q5_UNCAE</name>
<dbReference type="GO" id="GO:0006310">
    <property type="term" value="P:DNA recombination"/>
    <property type="evidence" value="ECO:0007669"/>
    <property type="project" value="UniProtKB-UniRule"/>
</dbReference>
<comment type="subunit">
    <text evidence="13">Homodimer which binds Holliday junction (HJ) DNA. The HJ becomes 2-fold symmetrical on binding to RuvC with unstacked arms; it has a different conformation from HJ DNA in complex with RuvA. In the full resolvosome a probable DNA-RuvA(4)-RuvB(12)-RuvC(2) complex forms which resolves the HJ.</text>
</comment>
<dbReference type="AlphaFoldDB" id="A0A2A4X5Q5"/>
<dbReference type="InterPro" id="IPR012337">
    <property type="entry name" value="RNaseH-like_sf"/>
</dbReference>
<protein>
    <recommendedName>
        <fullName evidence="13 14">Crossover junction endodeoxyribonuclease RuvC</fullName>
        <ecNumber evidence="13 14">3.1.21.10</ecNumber>
    </recommendedName>
    <alternativeName>
        <fullName evidence="13">Holliday junction nuclease RuvC</fullName>
    </alternativeName>
    <alternativeName>
        <fullName evidence="13">Holliday junction resolvase RuvC</fullName>
    </alternativeName>
</protein>
<dbReference type="PRINTS" id="PR00696">
    <property type="entry name" value="RSOLVASERUVC"/>
</dbReference>
<feature type="binding site" evidence="13">
    <location>
        <position position="14"/>
    </location>
    <ligand>
        <name>Mg(2+)</name>
        <dbReference type="ChEBI" id="CHEBI:18420"/>
        <label>1</label>
    </ligand>
</feature>
<evidence type="ECO:0000256" key="1">
    <source>
        <dbReference type="ARBA" id="ARBA00009518"/>
    </source>
</evidence>
<dbReference type="GO" id="GO:0000287">
    <property type="term" value="F:magnesium ion binding"/>
    <property type="evidence" value="ECO:0007669"/>
    <property type="project" value="UniProtKB-UniRule"/>
</dbReference>
<organism evidence="15 16">
    <name type="scientific">Aerophobetes bacterium</name>
    <dbReference type="NCBI Taxonomy" id="2030807"/>
    <lineage>
        <taxon>Bacteria</taxon>
        <taxon>Candidatus Aerophobota</taxon>
    </lineage>
</organism>
<keyword evidence="8 13" id="KW-0460">Magnesium</keyword>
<feature type="active site" evidence="13">
    <location>
        <position position="146"/>
    </location>
</feature>
<evidence type="ECO:0000256" key="11">
    <source>
        <dbReference type="ARBA" id="ARBA00023204"/>
    </source>
</evidence>
<dbReference type="GO" id="GO:0048476">
    <property type="term" value="C:Holliday junction resolvase complex"/>
    <property type="evidence" value="ECO:0007669"/>
    <property type="project" value="UniProtKB-UniRule"/>
</dbReference>
<keyword evidence="11 13" id="KW-0234">DNA repair</keyword>
<dbReference type="EMBL" id="NVUK01000017">
    <property type="protein sequence ID" value="PCI77377.1"/>
    <property type="molecule type" value="Genomic_DNA"/>
</dbReference>
<keyword evidence="9 13" id="KW-0238">DNA-binding</keyword>
<accession>A0A2A4X5Q5</accession>
<evidence type="ECO:0000256" key="9">
    <source>
        <dbReference type="ARBA" id="ARBA00023125"/>
    </source>
</evidence>
<gene>
    <name evidence="13" type="primary">ruvC</name>
    <name evidence="15" type="ORF">COB21_03155</name>
</gene>
<keyword evidence="2 13" id="KW-0963">Cytoplasm</keyword>
<keyword evidence="4 13" id="KW-0479">Metal-binding</keyword>
<dbReference type="Gene3D" id="3.30.420.10">
    <property type="entry name" value="Ribonuclease H-like superfamily/Ribonuclease H"/>
    <property type="match status" value="1"/>
</dbReference>
<evidence type="ECO:0000256" key="12">
    <source>
        <dbReference type="ARBA" id="ARBA00029354"/>
    </source>
</evidence>
<evidence type="ECO:0000256" key="5">
    <source>
        <dbReference type="ARBA" id="ARBA00022759"/>
    </source>
</evidence>
<evidence type="ECO:0000256" key="3">
    <source>
        <dbReference type="ARBA" id="ARBA00022722"/>
    </source>
</evidence>
<dbReference type="Pfam" id="PF02075">
    <property type="entry name" value="RuvC"/>
    <property type="match status" value="1"/>
</dbReference>
<feature type="active site" evidence="13">
    <location>
        <position position="74"/>
    </location>
</feature>
<dbReference type="HAMAP" id="MF_00034">
    <property type="entry name" value="RuvC"/>
    <property type="match status" value="1"/>
</dbReference>
<comment type="caution">
    <text evidence="15">The sequence shown here is derived from an EMBL/GenBank/DDBJ whole genome shotgun (WGS) entry which is preliminary data.</text>
</comment>
<comment type="cofactor">
    <cofactor evidence="13">
        <name>Mg(2+)</name>
        <dbReference type="ChEBI" id="CHEBI:18420"/>
    </cofactor>
    <text evidence="13">Binds 2 Mg(2+) ion per subunit.</text>
</comment>
<keyword evidence="7 13" id="KW-0378">Hydrolase</keyword>
<dbReference type="GO" id="GO:0005737">
    <property type="term" value="C:cytoplasm"/>
    <property type="evidence" value="ECO:0007669"/>
    <property type="project" value="UniProtKB-SubCell"/>
</dbReference>
<proteinExistence type="inferred from homology"/>
<evidence type="ECO:0000256" key="13">
    <source>
        <dbReference type="HAMAP-Rule" id="MF_00034"/>
    </source>
</evidence>
<reference evidence="16" key="1">
    <citation type="submission" date="2017-08" db="EMBL/GenBank/DDBJ databases">
        <title>A dynamic microbial community with high functional redundancy inhabits the cold, oxic subseafloor aquifer.</title>
        <authorList>
            <person name="Tully B.J."/>
            <person name="Wheat C.G."/>
            <person name="Glazer B.T."/>
            <person name="Huber J.A."/>
        </authorList>
    </citation>
    <scope>NUCLEOTIDE SEQUENCE [LARGE SCALE GENOMIC DNA]</scope>
</reference>
<evidence type="ECO:0000256" key="6">
    <source>
        <dbReference type="ARBA" id="ARBA00022763"/>
    </source>
</evidence>
<dbReference type="GO" id="GO:0003677">
    <property type="term" value="F:DNA binding"/>
    <property type="evidence" value="ECO:0007669"/>
    <property type="project" value="UniProtKB-KW"/>
</dbReference>
<evidence type="ECO:0000256" key="10">
    <source>
        <dbReference type="ARBA" id="ARBA00023172"/>
    </source>
</evidence>
<feature type="binding site" evidence="13">
    <location>
        <position position="74"/>
    </location>
    <ligand>
        <name>Mg(2+)</name>
        <dbReference type="ChEBI" id="CHEBI:18420"/>
        <label>2</label>
    </ligand>
</feature>
<dbReference type="GO" id="GO:0006281">
    <property type="term" value="P:DNA repair"/>
    <property type="evidence" value="ECO:0007669"/>
    <property type="project" value="UniProtKB-UniRule"/>
</dbReference>
<comment type="catalytic activity">
    <reaction evidence="12 13">
        <text>Endonucleolytic cleavage at a junction such as a reciprocal single-stranded crossover between two homologous DNA duplexes (Holliday junction).</text>
        <dbReference type="EC" id="3.1.21.10"/>
    </reaction>
</comment>
<feature type="active site" evidence="13">
    <location>
        <position position="14"/>
    </location>
</feature>
<dbReference type="InterPro" id="IPR036397">
    <property type="entry name" value="RNaseH_sf"/>
</dbReference>
<sequence>MKEVKKTFTVLGIDPGTNSTGYGILSQTGSSFSVIDYGCIKPPRSKPIEERNLIMFEGICALLDAHTIHAFSVESQYVSKNPQSAIKLGMAKGIALLAATMRGLPTMQFAPSQAKLAVTGSGRASKEGVQKMIKTLLSLDELPPDDAADALALAFCYFHHQKPITTQKTSYV</sequence>
<dbReference type="GO" id="GO:0008821">
    <property type="term" value="F:crossover junction DNA endonuclease activity"/>
    <property type="evidence" value="ECO:0007669"/>
    <property type="project" value="UniProtKB-UniRule"/>
</dbReference>
<dbReference type="PANTHER" id="PTHR30194:SF3">
    <property type="entry name" value="CROSSOVER JUNCTION ENDODEOXYRIBONUCLEASE RUVC"/>
    <property type="match status" value="1"/>
</dbReference>
<evidence type="ECO:0000256" key="8">
    <source>
        <dbReference type="ARBA" id="ARBA00022842"/>
    </source>
</evidence>
<dbReference type="EC" id="3.1.21.10" evidence="13 14"/>
<evidence type="ECO:0000313" key="15">
    <source>
        <dbReference type="EMBL" id="PCI77377.1"/>
    </source>
</evidence>
<evidence type="ECO:0000256" key="7">
    <source>
        <dbReference type="ARBA" id="ARBA00022801"/>
    </source>
</evidence>
<dbReference type="CDD" id="cd16962">
    <property type="entry name" value="RuvC"/>
    <property type="match status" value="1"/>
</dbReference>
<keyword evidence="10 13" id="KW-0233">DNA recombination</keyword>